<accession>A0ABR7S746</accession>
<dbReference type="Proteomes" id="UP000744555">
    <property type="component" value="Unassembled WGS sequence"/>
</dbReference>
<reference evidence="3 4" key="1">
    <citation type="submission" date="2016-06" db="EMBL/GenBank/DDBJ databases">
        <authorList>
            <person name="Ramos C."/>
            <person name="Pintado A."/>
            <person name="Crespo-Gomez J.I."/>
        </authorList>
    </citation>
    <scope>NUCLEOTIDE SEQUENCE [LARGE SCALE GENOMIC DNA]</scope>
    <source>
        <strain evidence="3 4">AVO110</strain>
    </source>
</reference>
<feature type="chain" id="PRO_5045400309" evidence="2">
    <location>
        <begin position="25"/>
        <end position="75"/>
    </location>
</feature>
<keyword evidence="2" id="KW-0732">Signal</keyword>
<feature type="region of interest" description="Disordered" evidence="1">
    <location>
        <begin position="52"/>
        <end position="75"/>
    </location>
</feature>
<gene>
    <name evidence="3" type="ORF">A9179_21220</name>
</gene>
<evidence type="ECO:0000256" key="2">
    <source>
        <dbReference type="SAM" id="SignalP"/>
    </source>
</evidence>
<name>A0ABR7S746_AQUAC</name>
<proteinExistence type="predicted"/>
<feature type="signal peptide" evidence="2">
    <location>
        <begin position="1"/>
        <end position="24"/>
    </location>
</feature>
<protein>
    <submittedName>
        <fullName evidence="3">Uncharacterized protein</fullName>
    </submittedName>
</protein>
<feature type="compositionally biased region" description="Basic residues" evidence="1">
    <location>
        <begin position="64"/>
        <end position="75"/>
    </location>
</feature>
<sequence length="75" mass="8031">MHLRTPQALLLAALLALLNAPALLGQGTVVGGGVARTIECNHSLARGLELEERLRQLPGEPPGKRPRRHGTPWLA</sequence>
<dbReference type="RefSeq" id="WP_187808239.1">
    <property type="nucleotide sequence ID" value="NZ_LZEU01000001.1"/>
</dbReference>
<evidence type="ECO:0000313" key="3">
    <source>
        <dbReference type="EMBL" id="MBC9252794.1"/>
    </source>
</evidence>
<keyword evidence="4" id="KW-1185">Reference proteome</keyword>
<evidence type="ECO:0000256" key="1">
    <source>
        <dbReference type="SAM" id="MobiDB-lite"/>
    </source>
</evidence>
<dbReference type="EMBL" id="LZEU01000001">
    <property type="protein sequence ID" value="MBC9252794.1"/>
    <property type="molecule type" value="Genomic_DNA"/>
</dbReference>
<comment type="caution">
    <text evidence="3">The sequence shown here is derived from an EMBL/GenBank/DDBJ whole genome shotgun (WGS) entry which is preliminary data.</text>
</comment>
<evidence type="ECO:0000313" key="4">
    <source>
        <dbReference type="Proteomes" id="UP000744555"/>
    </source>
</evidence>
<organism evidence="3 4">
    <name type="scientific">Aquipseudomonas alcaligenes</name>
    <name type="common">Pseudomonas alcaligenes</name>
    <dbReference type="NCBI Taxonomy" id="43263"/>
    <lineage>
        <taxon>Bacteria</taxon>
        <taxon>Pseudomonadati</taxon>
        <taxon>Pseudomonadota</taxon>
        <taxon>Gammaproteobacteria</taxon>
        <taxon>Pseudomonadales</taxon>
        <taxon>Pseudomonadaceae</taxon>
        <taxon>Aquipseudomonas</taxon>
    </lineage>
</organism>